<organism evidence="1 2">
    <name type="scientific">Colletotrichum truncatum</name>
    <name type="common">Anthracnose fungus</name>
    <name type="synonym">Colletotrichum capsici</name>
    <dbReference type="NCBI Taxonomy" id="5467"/>
    <lineage>
        <taxon>Eukaryota</taxon>
        <taxon>Fungi</taxon>
        <taxon>Dikarya</taxon>
        <taxon>Ascomycota</taxon>
        <taxon>Pezizomycotina</taxon>
        <taxon>Sordariomycetes</taxon>
        <taxon>Hypocreomycetidae</taxon>
        <taxon>Glomerellales</taxon>
        <taxon>Glomerellaceae</taxon>
        <taxon>Colletotrichum</taxon>
        <taxon>Colletotrichum truncatum species complex</taxon>
    </lineage>
</organism>
<evidence type="ECO:0000313" key="2">
    <source>
        <dbReference type="Proteomes" id="UP000805649"/>
    </source>
</evidence>
<accession>A0ACC3ZAK7</accession>
<sequence>MASREIEDKPILFEPGKIPLSAFPHRDVLTPCIDDIPRFLFRVTGPWSAGTTSTKEVCSRAWLNNPSENCKDLFAYDKDFSPSLIAQKLEDHLLCMHKFDSNLVSWTSSLLFALHYAVYRFYMKGSLEDLSLLVVDTTQFPKGAFIRDLEAIDAFKSYSTIPSDVDGLQRLYGWRSTNAYFGETLSQGRLPLNPEFCSSVSLKELRDRGLVRLNPAIWYRDLPATWCGAVLVLRAELRSSSRRMLDSDVSRAIALAKSFPNRRFHVPMAFMFLSLCPRQIDEEVALLFSKVLLQPDEFTSGLAPEPFKLVYS</sequence>
<evidence type="ECO:0000313" key="1">
    <source>
        <dbReference type="EMBL" id="KAL0941188.1"/>
    </source>
</evidence>
<protein>
    <submittedName>
        <fullName evidence="1">Uncharacterized protein</fullName>
    </submittedName>
</protein>
<proteinExistence type="predicted"/>
<gene>
    <name evidence="1" type="ORF">CTRU02_203951</name>
</gene>
<keyword evidence="2" id="KW-1185">Reference proteome</keyword>
<name>A0ACC3ZAK7_COLTU</name>
<reference evidence="1 2" key="1">
    <citation type="journal article" date="2020" name="Phytopathology">
        <title>Genome Sequence Resources of Colletotrichum truncatum, C. plurivorum, C. musicola, and C. sojae: Four Species Pathogenic to Soybean (Glycine max).</title>
        <authorList>
            <person name="Rogerio F."/>
            <person name="Boufleur T.R."/>
            <person name="Ciampi-Guillardi M."/>
            <person name="Sukno S.A."/>
            <person name="Thon M.R."/>
            <person name="Massola Junior N.S."/>
            <person name="Baroncelli R."/>
        </authorList>
    </citation>
    <scope>NUCLEOTIDE SEQUENCE [LARGE SCALE GENOMIC DNA]</scope>
    <source>
        <strain evidence="1 2">CMES1059</strain>
    </source>
</reference>
<dbReference type="Proteomes" id="UP000805649">
    <property type="component" value="Unassembled WGS sequence"/>
</dbReference>
<dbReference type="EMBL" id="VUJX02000002">
    <property type="protein sequence ID" value="KAL0941188.1"/>
    <property type="molecule type" value="Genomic_DNA"/>
</dbReference>
<comment type="caution">
    <text evidence="1">The sequence shown here is derived from an EMBL/GenBank/DDBJ whole genome shotgun (WGS) entry which is preliminary data.</text>
</comment>